<dbReference type="AlphaFoldDB" id="A0AAW9SSE4"/>
<dbReference type="Gene3D" id="1.20.140.10">
    <property type="entry name" value="Butyryl-CoA Dehydrogenase, subunit A, domain 3"/>
    <property type="match status" value="1"/>
</dbReference>
<gene>
    <name evidence="10" type="ORF">ABFB10_23275</name>
</gene>
<keyword evidence="11" id="KW-1185">Reference proteome</keyword>
<reference evidence="10 11" key="1">
    <citation type="submission" date="2024-05" db="EMBL/GenBank/DDBJ databases">
        <title>Genome sequence of Ponticoccus litoralis KCCM 90028.</title>
        <authorList>
            <person name="Kim J.M."/>
            <person name="Lee J.K."/>
            <person name="Choi B.J."/>
            <person name="Bayburt H."/>
            <person name="Baek J.H."/>
            <person name="Jeon C.O."/>
        </authorList>
    </citation>
    <scope>NUCLEOTIDE SEQUENCE [LARGE SCALE GENOMIC DNA]</scope>
    <source>
        <strain evidence="10 11">KCCM 90028</strain>
    </source>
</reference>
<evidence type="ECO:0000259" key="9">
    <source>
        <dbReference type="Pfam" id="PF02771"/>
    </source>
</evidence>
<dbReference type="PANTHER" id="PTHR43884:SF40">
    <property type="entry name" value="ACYL-COA DEHYDROGENASE"/>
    <property type="match status" value="1"/>
</dbReference>
<keyword evidence="5 6" id="KW-0560">Oxidoreductase</keyword>
<dbReference type="Gene3D" id="1.10.540.10">
    <property type="entry name" value="Acyl-CoA dehydrogenase/oxidase, N-terminal domain"/>
    <property type="match status" value="1"/>
</dbReference>
<dbReference type="Proteomes" id="UP001428774">
    <property type="component" value="Unassembled WGS sequence"/>
</dbReference>
<keyword evidence="3 6" id="KW-0285">Flavoprotein</keyword>
<dbReference type="InterPro" id="IPR037069">
    <property type="entry name" value="AcylCoA_DH/ox_N_sf"/>
</dbReference>
<dbReference type="RefSeq" id="WP_347168564.1">
    <property type="nucleotide sequence ID" value="NZ_JBDNCH010000004.1"/>
</dbReference>
<dbReference type="PROSITE" id="PS00072">
    <property type="entry name" value="ACYL_COA_DH_1"/>
    <property type="match status" value="1"/>
</dbReference>
<feature type="domain" description="Acyl-CoA dehydrogenase/oxidase C-terminal" evidence="7">
    <location>
        <begin position="232"/>
        <end position="381"/>
    </location>
</feature>
<comment type="similarity">
    <text evidence="2 6">Belongs to the acyl-CoA dehydrogenase family.</text>
</comment>
<evidence type="ECO:0000313" key="10">
    <source>
        <dbReference type="EMBL" id="MEN9063490.1"/>
    </source>
</evidence>
<dbReference type="SUPFAM" id="SSF47203">
    <property type="entry name" value="Acyl-CoA dehydrogenase C-terminal domain-like"/>
    <property type="match status" value="1"/>
</dbReference>
<dbReference type="InterPro" id="IPR046373">
    <property type="entry name" value="Acyl-CoA_Oxase/DH_mid-dom_sf"/>
</dbReference>
<evidence type="ECO:0000256" key="6">
    <source>
        <dbReference type="RuleBase" id="RU362125"/>
    </source>
</evidence>
<dbReference type="GO" id="GO:0050660">
    <property type="term" value="F:flavin adenine dinucleotide binding"/>
    <property type="evidence" value="ECO:0007669"/>
    <property type="project" value="InterPro"/>
</dbReference>
<dbReference type="InterPro" id="IPR009100">
    <property type="entry name" value="AcylCoA_DH/oxidase_NM_dom_sf"/>
</dbReference>
<dbReference type="FunFam" id="1.20.140.10:FF:000001">
    <property type="entry name" value="Acyl-CoA dehydrogenase"/>
    <property type="match status" value="1"/>
</dbReference>
<dbReference type="InterPro" id="IPR036250">
    <property type="entry name" value="AcylCo_DH-like_C"/>
</dbReference>
<keyword evidence="4 6" id="KW-0274">FAD</keyword>
<feature type="domain" description="Acyl-CoA dehydrogenase/oxidase N-terminal" evidence="9">
    <location>
        <begin position="6"/>
        <end position="117"/>
    </location>
</feature>
<sequence>MDFALTQEQEMLVKSARTFVEEELYPHEEQVERTDQISPEVRARIKKRALEMGFYAPNMPAEVGGAGLDAVTLALLERELGRANLGLQSVVHRPSNILQACVGEQRETYLLPTISGEKIDCFGLTEPEAGSDVRSMKTTAKADGDDFILNGRKHFISHADIADFAVVFAATGEDDTARGKKKRITCFLIDRGTPGFEILKGYDSVSHRGYHNCILEFDECRVHKSQILGELDKGFDVAGDWLGPERLRLATTSVGRAQRAMELALDYAATRKQFGQTIGKFQGIGFKLADMQTRIETAELLTLRTAWKQDQGIARDEDFAMAKVYASEMVGFVTDEALQIFGGMGLMTDLPLERMWRDSRVERIYDGTSEIQRHIISRALLRPLEAR</sequence>
<dbReference type="FunFam" id="2.40.110.10:FF:000002">
    <property type="entry name" value="Acyl-CoA dehydrogenase fadE12"/>
    <property type="match status" value="1"/>
</dbReference>
<evidence type="ECO:0000256" key="1">
    <source>
        <dbReference type="ARBA" id="ARBA00001974"/>
    </source>
</evidence>
<evidence type="ECO:0000256" key="5">
    <source>
        <dbReference type="ARBA" id="ARBA00023002"/>
    </source>
</evidence>
<dbReference type="PANTHER" id="PTHR43884">
    <property type="entry name" value="ACYL-COA DEHYDROGENASE"/>
    <property type="match status" value="1"/>
</dbReference>
<evidence type="ECO:0000256" key="3">
    <source>
        <dbReference type="ARBA" id="ARBA00022630"/>
    </source>
</evidence>
<dbReference type="Pfam" id="PF00441">
    <property type="entry name" value="Acyl-CoA_dh_1"/>
    <property type="match status" value="1"/>
</dbReference>
<dbReference type="PROSITE" id="PS00073">
    <property type="entry name" value="ACYL_COA_DH_2"/>
    <property type="match status" value="1"/>
</dbReference>
<dbReference type="InterPro" id="IPR006091">
    <property type="entry name" value="Acyl-CoA_Oxase/DH_mid-dom"/>
</dbReference>
<dbReference type="Pfam" id="PF02770">
    <property type="entry name" value="Acyl-CoA_dh_M"/>
    <property type="match status" value="1"/>
</dbReference>
<evidence type="ECO:0000313" key="11">
    <source>
        <dbReference type="Proteomes" id="UP001428774"/>
    </source>
</evidence>
<dbReference type="GO" id="GO:0003995">
    <property type="term" value="F:acyl-CoA dehydrogenase activity"/>
    <property type="evidence" value="ECO:0007669"/>
    <property type="project" value="InterPro"/>
</dbReference>
<dbReference type="Pfam" id="PF02771">
    <property type="entry name" value="Acyl-CoA_dh_N"/>
    <property type="match status" value="1"/>
</dbReference>
<dbReference type="InterPro" id="IPR013786">
    <property type="entry name" value="AcylCoA_DH/ox_N"/>
</dbReference>
<dbReference type="InterPro" id="IPR006089">
    <property type="entry name" value="Acyl-CoA_DH_CS"/>
</dbReference>
<proteinExistence type="inferred from homology"/>
<evidence type="ECO:0000256" key="2">
    <source>
        <dbReference type="ARBA" id="ARBA00009347"/>
    </source>
</evidence>
<dbReference type="SUPFAM" id="SSF56645">
    <property type="entry name" value="Acyl-CoA dehydrogenase NM domain-like"/>
    <property type="match status" value="1"/>
</dbReference>
<dbReference type="EMBL" id="JBDNCH010000004">
    <property type="protein sequence ID" value="MEN9063490.1"/>
    <property type="molecule type" value="Genomic_DNA"/>
</dbReference>
<dbReference type="InterPro" id="IPR009075">
    <property type="entry name" value="AcylCo_DH/oxidase_C"/>
</dbReference>
<comment type="caution">
    <text evidence="10">The sequence shown here is derived from an EMBL/GenBank/DDBJ whole genome shotgun (WGS) entry which is preliminary data.</text>
</comment>
<organism evidence="10 11">
    <name type="scientific">Ponticoccus litoralis</name>
    <dbReference type="NCBI Taxonomy" id="422297"/>
    <lineage>
        <taxon>Bacteria</taxon>
        <taxon>Pseudomonadati</taxon>
        <taxon>Pseudomonadota</taxon>
        <taxon>Alphaproteobacteria</taxon>
        <taxon>Rhodobacterales</taxon>
        <taxon>Roseobacteraceae</taxon>
        <taxon>Ponticoccus</taxon>
    </lineage>
</organism>
<evidence type="ECO:0000259" key="7">
    <source>
        <dbReference type="Pfam" id="PF00441"/>
    </source>
</evidence>
<feature type="domain" description="Acyl-CoA oxidase/dehydrogenase middle" evidence="8">
    <location>
        <begin position="121"/>
        <end position="220"/>
    </location>
</feature>
<evidence type="ECO:0000256" key="4">
    <source>
        <dbReference type="ARBA" id="ARBA00022827"/>
    </source>
</evidence>
<name>A0AAW9SSE4_9RHOB</name>
<accession>A0AAW9SSE4</accession>
<dbReference type="PIRSF" id="PIRSF016578">
    <property type="entry name" value="HsaA"/>
    <property type="match status" value="1"/>
</dbReference>
<evidence type="ECO:0000259" key="8">
    <source>
        <dbReference type="Pfam" id="PF02770"/>
    </source>
</evidence>
<dbReference type="Gene3D" id="2.40.110.10">
    <property type="entry name" value="Butyryl-CoA Dehydrogenase, subunit A, domain 2"/>
    <property type="match status" value="1"/>
</dbReference>
<protein>
    <submittedName>
        <fullName evidence="10">Acyl-CoA dehydrogenase family protein</fullName>
    </submittedName>
</protein>
<comment type="cofactor">
    <cofactor evidence="1 6">
        <name>FAD</name>
        <dbReference type="ChEBI" id="CHEBI:57692"/>
    </cofactor>
</comment>